<evidence type="ECO:0000313" key="2">
    <source>
        <dbReference type="Proteomes" id="UP000221394"/>
    </source>
</evidence>
<reference evidence="1" key="1">
    <citation type="submission" date="2017-10" db="EMBL/GenBank/DDBJ databases">
        <title>Sequencing the genomes of 1000 actinobacteria strains.</title>
        <authorList>
            <person name="Klenk H.-P."/>
        </authorList>
    </citation>
    <scope>NUCLEOTIDE SEQUENCE [LARGE SCALE GENOMIC DNA]</scope>
    <source>
        <strain evidence="1">DSM 21574</strain>
    </source>
</reference>
<evidence type="ECO:0008006" key="3">
    <source>
        <dbReference type="Google" id="ProtNLM"/>
    </source>
</evidence>
<dbReference type="Proteomes" id="UP000221394">
    <property type="component" value="Unassembled WGS sequence"/>
</dbReference>
<protein>
    <recommendedName>
        <fullName evidence="3">Cohesin domain-containing protein</fullName>
    </recommendedName>
</protein>
<dbReference type="AlphaFoldDB" id="A0A2A9EEC0"/>
<dbReference type="EMBL" id="PDJH01000001">
    <property type="protein sequence ID" value="PFG36976.1"/>
    <property type="molecule type" value="Genomic_DNA"/>
</dbReference>
<proteinExistence type="predicted"/>
<accession>A0A2A9EEC0</accession>
<keyword evidence="2" id="KW-1185">Reference proteome</keyword>
<name>A0A2A9EEC0_9MICO</name>
<dbReference type="OrthoDB" id="3785419at2"/>
<gene>
    <name evidence="1" type="ORF">ATL41_1720</name>
</gene>
<organism evidence="1 2">
    <name type="scientific">Flavimobilis soli</name>
    <dbReference type="NCBI Taxonomy" id="442709"/>
    <lineage>
        <taxon>Bacteria</taxon>
        <taxon>Bacillati</taxon>
        <taxon>Actinomycetota</taxon>
        <taxon>Actinomycetes</taxon>
        <taxon>Micrococcales</taxon>
        <taxon>Jonesiaceae</taxon>
        <taxon>Flavimobilis</taxon>
    </lineage>
</organism>
<comment type="caution">
    <text evidence="1">The sequence shown here is derived from an EMBL/GenBank/DDBJ whole genome shotgun (WGS) entry which is preliminary data.</text>
</comment>
<evidence type="ECO:0000313" key="1">
    <source>
        <dbReference type="EMBL" id="PFG36976.1"/>
    </source>
</evidence>
<dbReference type="RefSeq" id="WP_098458090.1">
    <property type="nucleotide sequence ID" value="NZ_PDJH01000001.1"/>
</dbReference>
<sequence>MRSTLDRVHPPQVRSRGLWGRRVGAFVLLLFIAAGASGLLGVRSTTRSTTEGAVTVSVTYAATARSGLDVPWQVVVERAGGFDAEITLAVTGDYFDIYETQGFSPEPTEEQRDGAQLFLTFAAPDGDTFVVDFDAYIQPASQIGRTGTVAVVEADGTQVATTEFTTRIVP</sequence>